<organism evidence="2 3">
    <name type="scientific">Sulfuriferula plumbiphila</name>
    <dbReference type="NCBI Taxonomy" id="171865"/>
    <lineage>
        <taxon>Bacteria</taxon>
        <taxon>Pseudomonadati</taxon>
        <taxon>Pseudomonadota</taxon>
        <taxon>Betaproteobacteria</taxon>
        <taxon>Nitrosomonadales</taxon>
        <taxon>Sulfuricellaceae</taxon>
        <taxon>Sulfuriferula</taxon>
    </lineage>
</organism>
<feature type="signal peptide" evidence="1">
    <location>
        <begin position="1"/>
        <end position="21"/>
    </location>
</feature>
<proteinExistence type="predicted"/>
<comment type="caution">
    <text evidence="2">The sequence shown here is derived from an EMBL/GenBank/DDBJ whole genome shotgun (WGS) entry which is preliminary data.</text>
</comment>
<protein>
    <recommendedName>
        <fullName evidence="4">Outer membrane protein beta-barrel domain-containing protein</fullName>
    </recommendedName>
</protein>
<keyword evidence="1" id="KW-0732">Signal</keyword>
<dbReference type="InterPro" id="IPR036709">
    <property type="entry name" value="Autotransporte_beta_dom_sf"/>
</dbReference>
<dbReference type="Proteomes" id="UP000321337">
    <property type="component" value="Unassembled WGS sequence"/>
</dbReference>
<feature type="chain" id="PRO_5021913260" description="Outer membrane protein beta-barrel domain-containing protein" evidence="1">
    <location>
        <begin position="22"/>
        <end position="264"/>
    </location>
</feature>
<reference evidence="2 3" key="1">
    <citation type="submission" date="2019-07" db="EMBL/GenBank/DDBJ databases">
        <title>Whole genome shotgun sequence of Thiobacillus plumbophilus NBRC 107929.</title>
        <authorList>
            <person name="Hosoyama A."/>
            <person name="Uohara A."/>
            <person name="Ohji S."/>
            <person name="Ichikawa N."/>
        </authorList>
    </citation>
    <scope>NUCLEOTIDE SEQUENCE [LARGE SCALE GENOMIC DNA]</scope>
    <source>
        <strain evidence="2 3">NBRC 107929</strain>
    </source>
</reference>
<dbReference type="EMBL" id="BKAD01000021">
    <property type="protein sequence ID" value="GEP31015.1"/>
    <property type="molecule type" value="Genomic_DNA"/>
</dbReference>
<evidence type="ECO:0008006" key="4">
    <source>
        <dbReference type="Google" id="ProtNLM"/>
    </source>
</evidence>
<name>A0A512L944_9PROT</name>
<dbReference type="AlphaFoldDB" id="A0A512L944"/>
<sequence length="264" mass="28483">MSFKKTALPILACLISTTACADILDINAANNQIGAQIQSRHVDYTETANGSILDTESGHVTGYGLSASVMKDLWLGHDYLDAQYSRFSGQTDYIGAPFGGGKYGSLTGKSGAEIADFSLRYGKGFAIHDQFMVTPYAEFGYHRWDRDVGYTEHYTHRYYGIGALGQYSPAGKLVVSANAMIGHTYASKINVVAPFGFSAGLGNSVMYRAGISLDYAFTKNVHANAGIDYTSWEYGASAVQPSGYYEPDSRTKGTTIKAGMGYAF</sequence>
<dbReference type="PROSITE" id="PS51257">
    <property type="entry name" value="PROKAR_LIPOPROTEIN"/>
    <property type="match status" value="1"/>
</dbReference>
<dbReference type="RefSeq" id="WP_147073605.1">
    <property type="nucleotide sequence ID" value="NZ_AP021884.1"/>
</dbReference>
<evidence type="ECO:0000313" key="3">
    <source>
        <dbReference type="Proteomes" id="UP000321337"/>
    </source>
</evidence>
<dbReference type="SUPFAM" id="SSF103515">
    <property type="entry name" value="Autotransporter"/>
    <property type="match status" value="1"/>
</dbReference>
<keyword evidence="3" id="KW-1185">Reference proteome</keyword>
<dbReference type="OrthoDB" id="8771740at2"/>
<gene>
    <name evidence="2" type="ORF">TPL01_21530</name>
</gene>
<accession>A0A512L944</accession>
<evidence type="ECO:0000256" key="1">
    <source>
        <dbReference type="SAM" id="SignalP"/>
    </source>
</evidence>
<evidence type="ECO:0000313" key="2">
    <source>
        <dbReference type="EMBL" id="GEP31015.1"/>
    </source>
</evidence>